<protein>
    <submittedName>
        <fullName evidence="2">Glycosyltransferase family 4 protein</fullName>
        <ecNumber evidence="2">2.4.-.-</ecNumber>
    </submittedName>
</protein>
<dbReference type="RefSeq" id="WP_347164848.1">
    <property type="nucleotide sequence ID" value="NZ_JBDNCH010000001.1"/>
</dbReference>
<sequence>MPRILHLVDDTTPGGVMRVIEHVTTNAALSARAEHCVQVVSPTGPLPPVQADVIVSHLSLSWRRLPLLIAFRARHAQVPLIHVEHSYTEAFTALNVSARARFFTMLRLSLSLFDRVVAVSEAQGRWLQKRGLVDAPSLQVIPSAVDLSPFRAVPRQSGPVRVIGAIGRLHRQKGFDILIEAFRMLPDPDIALHIHGTGPEAADLAARAAGDTRIRFFGHAASPAAAYGGVDLVAMPSRWEAFGLVALEARAAGRGLVCADVDGLRESGAGARFVRGSTPQDWAGALTACLNDPLPAVPPPAAFDPCCDGWLRLMDDILQPTAMAA</sequence>
<dbReference type="PANTHER" id="PTHR45947:SF3">
    <property type="entry name" value="SULFOQUINOVOSYL TRANSFERASE SQD2"/>
    <property type="match status" value="1"/>
</dbReference>
<dbReference type="AlphaFoldDB" id="A0AAW9SIF0"/>
<dbReference type="GO" id="GO:0016758">
    <property type="term" value="F:hexosyltransferase activity"/>
    <property type="evidence" value="ECO:0007669"/>
    <property type="project" value="TreeGrafter"/>
</dbReference>
<keyword evidence="2" id="KW-0808">Transferase</keyword>
<organism evidence="2 3">
    <name type="scientific">Ponticoccus litoralis</name>
    <dbReference type="NCBI Taxonomy" id="422297"/>
    <lineage>
        <taxon>Bacteria</taxon>
        <taxon>Pseudomonadati</taxon>
        <taxon>Pseudomonadota</taxon>
        <taxon>Alphaproteobacteria</taxon>
        <taxon>Rhodobacterales</taxon>
        <taxon>Roseobacteraceae</taxon>
        <taxon>Ponticoccus</taxon>
    </lineage>
</organism>
<dbReference type="EC" id="2.4.-.-" evidence="2"/>
<evidence type="ECO:0000313" key="3">
    <source>
        <dbReference type="Proteomes" id="UP001428774"/>
    </source>
</evidence>
<keyword evidence="3" id="KW-1185">Reference proteome</keyword>
<dbReference type="SUPFAM" id="SSF53756">
    <property type="entry name" value="UDP-Glycosyltransferase/glycogen phosphorylase"/>
    <property type="match status" value="1"/>
</dbReference>
<dbReference type="CDD" id="cd03801">
    <property type="entry name" value="GT4_PimA-like"/>
    <property type="match status" value="1"/>
</dbReference>
<reference evidence="2 3" key="1">
    <citation type="submission" date="2024-05" db="EMBL/GenBank/DDBJ databases">
        <title>Genome sequence of Ponticoccus litoralis KCCM 90028.</title>
        <authorList>
            <person name="Kim J.M."/>
            <person name="Lee J.K."/>
            <person name="Choi B.J."/>
            <person name="Bayburt H."/>
            <person name="Baek J.H."/>
            <person name="Jeon C.O."/>
        </authorList>
    </citation>
    <scope>NUCLEOTIDE SEQUENCE [LARGE SCALE GENOMIC DNA]</scope>
    <source>
        <strain evidence="2 3">KCCM 90028</strain>
    </source>
</reference>
<evidence type="ECO:0000259" key="1">
    <source>
        <dbReference type="Pfam" id="PF13439"/>
    </source>
</evidence>
<name>A0AAW9SIF0_9RHOB</name>
<keyword evidence="2" id="KW-0328">Glycosyltransferase</keyword>
<proteinExistence type="predicted"/>
<evidence type="ECO:0000313" key="2">
    <source>
        <dbReference type="EMBL" id="MEN9059701.1"/>
    </source>
</evidence>
<dbReference type="Proteomes" id="UP001428774">
    <property type="component" value="Unassembled WGS sequence"/>
</dbReference>
<gene>
    <name evidence="2" type="ORF">ABFB10_00275</name>
</gene>
<dbReference type="EMBL" id="JBDNCH010000001">
    <property type="protein sequence ID" value="MEN9059701.1"/>
    <property type="molecule type" value="Genomic_DNA"/>
</dbReference>
<accession>A0AAW9SIF0</accession>
<dbReference type="Pfam" id="PF13439">
    <property type="entry name" value="Glyco_transf_4"/>
    <property type="match status" value="1"/>
</dbReference>
<dbReference type="Gene3D" id="3.40.50.2000">
    <property type="entry name" value="Glycogen Phosphorylase B"/>
    <property type="match status" value="2"/>
</dbReference>
<dbReference type="Pfam" id="PF13692">
    <property type="entry name" value="Glyco_trans_1_4"/>
    <property type="match status" value="1"/>
</dbReference>
<dbReference type="InterPro" id="IPR028098">
    <property type="entry name" value="Glyco_trans_4-like_N"/>
</dbReference>
<feature type="domain" description="Glycosyltransferase subfamily 4-like N-terminal" evidence="1">
    <location>
        <begin position="50"/>
        <end position="148"/>
    </location>
</feature>
<dbReference type="PANTHER" id="PTHR45947">
    <property type="entry name" value="SULFOQUINOVOSYL TRANSFERASE SQD2"/>
    <property type="match status" value="1"/>
</dbReference>
<comment type="caution">
    <text evidence="2">The sequence shown here is derived from an EMBL/GenBank/DDBJ whole genome shotgun (WGS) entry which is preliminary data.</text>
</comment>
<dbReference type="InterPro" id="IPR050194">
    <property type="entry name" value="Glycosyltransferase_grp1"/>
</dbReference>